<dbReference type="PIRSF" id="PIRSF020623">
    <property type="entry name" value="PaaX"/>
    <property type="match status" value="1"/>
</dbReference>
<evidence type="ECO:0000259" key="1">
    <source>
        <dbReference type="Pfam" id="PF08223"/>
    </source>
</evidence>
<dbReference type="Proteomes" id="UP000033860">
    <property type="component" value="Unassembled WGS sequence"/>
</dbReference>
<evidence type="ECO:0000313" key="2">
    <source>
        <dbReference type="EMBL" id="KKU61104.1"/>
    </source>
</evidence>
<dbReference type="Gene3D" id="1.20.58.1460">
    <property type="match status" value="1"/>
</dbReference>
<feature type="domain" description="Transcriptional repressor PaaX-like C-terminal" evidence="1">
    <location>
        <begin position="173"/>
        <end position="251"/>
    </location>
</feature>
<reference evidence="2 3" key="1">
    <citation type="journal article" date="2015" name="Nature">
        <title>rRNA introns, odd ribosomes, and small enigmatic genomes across a large radiation of phyla.</title>
        <authorList>
            <person name="Brown C.T."/>
            <person name="Hug L.A."/>
            <person name="Thomas B.C."/>
            <person name="Sharon I."/>
            <person name="Castelle C.J."/>
            <person name="Singh A."/>
            <person name="Wilkins M.J."/>
            <person name="Williams K.H."/>
            <person name="Banfield J.F."/>
        </authorList>
    </citation>
    <scope>NUCLEOTIDE SEQUENCE [LARGE SCALE GENOMIC DNA]</scope>
</reference>
<gene>
    <name evidence="2" type="ORF">UX85_C0004G0025</name>
</gene>
<dbReference type="PANTHER" id="PTHR30319">
    <property type="entry name" value="PHENYLACETIC ACID REGULATOR-RELATED TRANSCRIPTIONAL REPRESSOR"/>
    <property type="match status" value="1"/>
</dbReference>
<accession>A0A0G1RUZ9</accession>
<dbReference type="GO" id="GO:0006351">
    <property type="term" value="P:DNA-templated transcription"/>
    <property type="evidence" value="ECO:0007669"/>
    <property type="project" value="InterPro"/>
</dbReference>
<dbReference type="InterPro" id="IPR011965">
    <property type="entry name" value="PaaX_trns_reg"/>
</dbReference>
<organism evidence="2 3">
    <name type="scientific">Candidatus Beckwithbacteria bacterium GW2011_GWB1_47_15</name>
    <dbReference type="NCBI Taxonomy" id="1618371"/>
    <lineage>
        <taxon>Bacteria</taxon>
        <taxon>Candidatus Beckwithiibacteriota</taxon>
    </lineage>
</organism>
<protein>
    <submittedName>
        <fullName evidence="2">Transcriptional regulator, PaaX family</fullName>
    </submittedName>
</protein>
<dbReference type="Pfam" id="PF08223">
    <property type="entry name" value="PaaX_C"/>
    <property type="match status" value="1"/>
</dbReference>
<comment type="caution">
    <text evidence="2">The sequence shown here is derived from an EMBL/GenBank/DDBJ whole genome shotgun (WGS) entry which is preliminary data.</text>
</comment>
<name>A0A0G1RUZ9_9BACT</name>
<dbReference type="PANTHER" id="PTHR30319:SF1">
    <property type="entry name" value="TRANSCRIPTIONAL REPRESSOR PAAX"/>
    <property type="match status" value="1"/>
</dbReference>
<sequence>MRELKLKLLFSLASEQDFFRLSEGYDYRPYRHLYRLLSEFRAGSVRDAAVRLVKAGMMDKIVRNRQPLFRLTSLGRDQLLKSLPRFKGQRKVWDRIWRIVIFKGVGRDARLAARRLISLGYKRVASGVYLTPLSVSEETKELILAKTWTKEAFVIASRRFIIGDDFELAKNLWDLDKKAQEYADFVSRAETLLKKSRRSLIALQQSKGGFKDVFDDYFRLNLTDPGLPKKLLPPDWQEEKAREVFLRLVELAKTAKI</sequence>
<dbReference type="InterPro" id="IPR013225">
    <property type="entry name" value="PaaX_C"/>
</dbReference>
<dbReference type="EMBL" id="LCNT01000004">
    <property type="protein sequence ID" value="KKU61104.1"/>
    <property type="molecule type" value="Genomic_DNA"/>
</dbReference>
<dbReference type="AlphaFoldDB" id="A0A0G1RUZ9"/>
<evidence type="ECO:0000313" key="3">
    <source>
        <dbReference type="Proteomes" id="UP000033860"/>
    </source>
</evidence>
<proteinExistence type="predicted"/>